<sequence>MPKYEDCRECWGDRRPGRIVSSCRGEYWYWGG</sequence>
<dbReference type="Proteomes" id="UP000002489">
    <property type="component" value="Unassembled WGS sequence"/>
</dbReference>
<evidence type="ECO:0000313" key="1">
    <source>
        <dbReference type="EnsemblFungi" id="FOXG_15864P0"/>
    </source>
</evidence>
<evidence type="ECO:0000313" key="2">
    <source>
        <dbReference type="Proteomes" id="UP000002489"/>
    </source>
</evidence>
<proteinExistence type="predicted"/>
<dbReference type="EnsemblFungi" id="FOXG_15864T0">
    <property type="protein sequence ID" value="FOXG_15864P0"/>
    <property type="gene ID" value="FOXG_15864"/>
</dbReference>
<gene>
    <name evidence="1" type="primary">28956869</name>
</gene>
<name>A0A0D2YHR8_FUSOF</name>
<accession>A0A0D2YHR8</accession>
<reference evidence="2" key="1">
    <citation type="journal article" date="2012" name="Mol. Plant Microbe Interact.">
        <title>A highly conserved effector in Fusarium oxysporum is required for full virulence on Arabidopsis.</title>
        <authorList>
            <person name="Thatcher L.F."/>
            <person name="Gardiner D.M."/>
            <person name="Kazan K."/>
            <person name="Manners J."/>
        </authorList>
    </citation>
    <scope>NUCLEOTIDE SEQUENCE [LARGE SCALE GENOMIC DNA]</scope>
    <source>
        <strain evidence="2">Fo5176</strain>
    </source>
</reference>
<reference evidence="1" key="2">
    <citation type="submission" date="2025-08" db="UniProtKB">
        <authorList>
            <consortium name="EnsemblFungi"/>
        </authorList>
    </citation>
    <scope>IDENTIFICATION</scope>
    <source>
        <strain evidence="1">4287 / CBS 123668 / FGSC 9935 / NRRL 34936</strain>
    </source>
</reference>
<dbReference type="VEuPathDB" id="FungiDB:FOXG_15864"/>
<dbReference type="AlphaFoldDB" id="A0A0D2YHR8"/>
<protein>
    <submittedName>
        <fullName evidence="1">Uncharacterized protein</fullName>
    </submittedName>
</protein>
<organism evidence="1 2">
    <name type="scientific">Fusarium oxysporum (strain Fo5176)</name>
    <name type="common">Fusarium vascular wilt</name>
    <dbReference type="NCBI Taxonomy" id="660025"/>
    <lineage>
        <taxon>Eukaryota</taxon>
        <taxon>Fungi</taxon>
        <taxon>Dikarya</taxon>
        <taxon>Ascomycota</taxon>
        <taxon>Pezizomycotina</taxon>
        <taxon>Sordariomycetes</taxon>
        <taxon>Hypocreomycetidae</taxon>
        <taxon>Hypocreales</taxon>
        <taxon>Nectriaceae</taxon>
        <taxon>Fusarium</taxon>
        <taxon>Fusarium oxysporum species complex</taxon>
    </lineage>
</organism>